<organism evidence="1 2">
    <name type="scientific">Athelia psychrophila</name>
    <dbReference type="NCBI Taxonomy" id="1759441"/>
    <lineage>
        <taxon>Eukaryota</taxon>
        <taxon>Fungi</taxon>
        <taxon>Dikarya</taxon>
        <taxon>Basidiomycota</taxon>
        <taxon>Agaricomycotina</taxon>
        <taxon>Agaricomycetes</taxon>
        <taxon>Agaricomycetidae</taxon>
        <taxon>Atheliales</taxon>
        <taxon>Atheliaceae</taxon>
        <taxon>Athelia</taxon>
    </lineage>
</organism>
<proteinExistence type="predicted"/>
<accession>A0A166KTX1</accession>
<dbReference type="AlphaFoldDB" id="A0A166KTX1"/>
<protein>
    <submittedName>
        <fullName evidence="1">Uncharacterized protein</fullName>
    </submittedName>
</protein>
<sequence>MVRVSESPADMIQPADVLTRRRACQSPPSHPPRQHFNVMLRAPIAASASTGPDAVVGIMETIASNAIDATRRGAAPSRLAYSPSACPPPCVRTTALIEVPTIVALGLHPHSTP</sequence>
<evidence type="ECO:0000313" key="2">
    <source>
        <dbReference type="Proteomes" id="UP000076532"/>
    </source>
</evidence>
<keyword evidence="2" id="KW-1185">Reference proteome</keyword>
<evidence type="ECO:0000313" key="1">
    <source>
        <dbReference type="EMBL" id="KZP22247.1"/>
    </source>
</evidence>
<name>A0A166KTX1_9AGAM</name>
<dbReference type="EMBL" id="KV417541">
    <property type="protein sequence ID" value="KZP22247.1"/>
    <property type="molecule type" value="Genomic_DNA"/>
</dbReference>
<gene>
    <name evidence="1" type="ORF">FIBSPDRAFT_859828</name>
</gene>
<dbReference type="Proteomes" id="UP000076532">
    <property type="component" value="Unassembled WGS sequence"/>
</dbReference>
<reference evidence="1 2" key="1">
    <citation type="journal article" date="2016" name="Mol. Biol. Evol.">
        <title>Comparative Genomics of Early-Diverging Mushroom-Forming Fungi Provides Insights into the Origins of Lignocellulose Decay Capabilities.</title>
        <authorList>
            <person name="Nagy L.G."/>
            <person name="Riley R."/>
            <person name="Tritt A."/>
            <person name="Adam C."/>
            <person name="Daum C."/>
            <person name="Floudas D."/>
            <person name="Sun H."/>
            <person name="Yadav J.S."/>
            <person name="Pangilinan J."/>
            <person name="Larsson K.H."/>
            <person name="Matsuura K."/>
            <person name="Barry K."/>
            <person name="Labutti K."/>
            <person name="Kuo R."/>
            <person name="Ohm R.A."/>
            <person name="Bhattacharya S.S."/>
            <person name="Shirouzu T."/>
            <person name="Yoshinaga Y."/>
            <person name="Martin F.M."/>
            <person name="Grigoriev I.V."/>
            <person name="Hibbett D.S."/>
        </authorList>
    </citation>
    <scope>NUCLEOTIDE SEQUENCE [LARGE SCALE GENOMIC DNA]</scope>
    <source>
        <strain evidence="1 2">CBS 109695</strain>
    </source>
</reference>